<evidence type="ECO:0000256" key="3">
    <source>
        <dbReference type="ARBA" id="ARBA00023295"/>
    </source>
</evidence>
<keyword evidence="3" id="KW-0326">Glycosidase</keyword>
<dbReference type="PANTHER" id="PTHR11452">
    <property type="entry name" value="ALPHA-GALACTOSIDASE/ALPHA-N-ACETYLGALACTOSAMINIDASE"/>
    <property type="match status" value="1"/>
</dbReference>
<comment type="similarity">
    <text evidence="1">Belongs to the glycosyl hydrolase 27 family.</text>
</comment>
<evidence type="ECO:0000256" key="2">
    <source>
        <dbReference type="ARBA" id="ARBA00022801"/>
    </source>
</evidence>
<dbReference type="InterPro" id="IPR017853">
    <property type="entry name" value="GH"/>
</dbReference>
<dbReference type="GO" id="GO:0005975">
    <property type="term" value="P:carbohydrate metabolic process"/>
    <property type="evidence" value="ECO:0007669"/>
    <property type="project" value="InterPro"/>
</dbReference>
<dbReference type="GO" id="GO:0004553">
    <property type="term" value="F:hydrolase activity, hydrolyzing O-glycosyl compounds"/>
    <property type="evidence" value="ECO:0007669"/>
    <property type="project" value="InterPro"/>
</dbReference>
<dbReference type="InterPro" id="IPR002241">
    <property type="entry name" value="Glyco_hydro_27"/>
</dbReference>
<evidence type="ECO:0000313" key="5">
    <source>
        <dbReference type="Proteomes" id="UP001497516"/>
    </source>
</evidence>
<dbReference type="AlphaFoldDB" id="A0AAV2CUN0"/>
<organism evidence="4 5">
    <name type="scientific">Linum trigynum</name>
    <dbReference type="NCBI Taxonomy" id="586398"/>
    <lineage>
        <taxon>Eukaryota</taxon>
        <taxon>Viridiplantae</taxon>
        <taxon>Streptophyta</taxon>
        <taxon>Embryophyta</taxon>
        <taxon>Tracheophyta</taxon>
        <taxon>Spermatophyta</taxon>
        <taxon>Magnoliopsida</taxon>
        <taxon>eudicotyledons</taxon>
        <taxon>Gunneridae</taxon>
        <taxon>Pentapetalae</taxon>
        <taxon>rosids</taxon>
        <taxon>fabids</taxon>
        <taxon>Malpighiales</taxon>
        <taxon>Linaceae</taxon>
        <taxon>Linum</taxon>
    </lineage>
</organism>
<keyword evidence="2" id="KW-0378">Hydrolase</keyword>
<evidence type="ECO:0000313" key="4">
    <source>
        <dbReference type="EMBL" id="CAL1359974.1"/>
    </source>
</evidence>
<dbReference type="PANTHER" id="PTHR11452:SF42">
    <property type="entry name" value="ALPHA-GALACTOSIDASE"/>
    <property type="match status" value="1"/>
</dbReference>
<dbReference type="InterPro" id="IPR013785">
    <property type="entry name" value="Aldolase_TIM"/>
</dbReference>
<dbReference type="EMBL" id="OZ034814">
    <property type="protein sequence ID" value="CAL1359974.1"/>
    <property type="molecule type" value="Genomic_DNA"/>
</dbReference>
<reference evidence="4 5" key="1">
    <citation type="submission" date="2024-04" db="EMBL/GenBank/DDBJ databases">
        <authorList>
            <person name="Fracassetti M."/>
        </authorList>
    </citation>
    <scope>NUCLEOTIDE SEQUENCE [LARGE SCALE GENOMIC DNA]</scope>
</reference>
<dbReference type="SUPFAM" id="SSF51445">
    <property type="entry name" value="(Trans)glycosidases"/>
    <property type="match status" value="1"/>
</dbReference>
<gene>
    <name evidence="4" type="ORF">LTRI10_LOCUS7435</name>
</gene>
<accession>A0AAV2CUN0</accession>
<proteinExistence type="inferred from homology"/>
<keyword evidence="5" id="KW-1185">Reference proteome</keyword>
<protein>
    <submittedName>
        <fullName evidence="4">Uncharacterized protein</fullName>
    </submittedName>
</protein>
<evidence type="ECO:0000256" key="1">
    <source>
        <dbReference type="ARBA" id="ARBA00009743"/>
    </source>
</evidence>
<sequence length="89" mass="10153">MMDHINHLASRLTLDEQRTQMTLWSMAKSPLMFGGDVRKLYENATFDIITNPTLLEINHFSSNNSEVHLASGDETRAWIASGRAARRYT</sequence>
<dbReference type="Proteomes" id="UP001497516">
    <property type="component" value="Chromosome 10"/>
</dbReference>
<dbReference type="Gene3D" id="3.20.20.70">
    <property type="entry name" value="Aldolase class I"/>
    <property type="match status" value="1"/>
</dbReference>
<name>A0AAV2CUN0_9ROSI</name>